<evidence type="ECO:0000256" key="8">
    <source>
        <dbReference type="ARBA" id="ARBA00023004"/>
    </source>
</evidence>
<keyword evidence="10 12" id="KW-0456">Lyase</keyword>
<accession>A0AA44F6J7</accession>
<keyword evidence="7" id="KW-0479">Metal-binding</keyword>
<dbReference type="InterPro" id="IPR015928">
    <property type="entry name" value="Aconitase/3IPM_dehydase_swvl"/>
</dbReference>
<dbReference type="EMBL" id="JAAMAY010000027">
    <property type="protein sequence ID" value="NTC29678.1"/>
    <property type="molecule type" value="Genomic_DNA"/>
</dbReference>
<comment type="similarity">
    <text evidence="5 12">Belongs to the aconitase/IPM isomerase family.</text>
</comment>
<dbReference type="Gene3D" id="3.20.19.10">
    <property type="entry name" value="Aconitase, domain 4"/>
    <property type="match status" value="1"/>
</dbReference>
<dbReference type="AlphaFoldDB" id="A0AA44F6J7"/>
<dbReference type="RefSeq" id="WP_174018998.1">
    <property type="nucleotide sequence ID" value="NZ_JAAMAW010000021.1"/>
</dbReference>
<organism evidence="15 16">
    <name type="scientific">Agrobacterium tumefaciens</name>
    <dbReference type="NCBI Taxonomy" id="358"/>
    <lineage>
        <taxon>Bacteria</taxon>
        <taxon>Pseudomonadati</taxon>
        <taxon>Pseudomonadota</taxon>
        <taxon>Alphaproteobacteria</taxon>
        <taxon>Hyphomicrobiales</taxon>
        <taxon>Rhizobiaceae</taxon>
        <taxon>Rhizobium/Agrobacterium group</taxon>
        <taxon>Agrobacterium</taxon>
        <taxon>Agrobacterium tumefaciens complex</taxon>
    </lineage>
</organism>
<dbReference type="Gene3D" id="3.30.499.10">
    <property type="entry name" value="Aconitase, domain 3"/>
    <property type="match status" value="2"/>
</dbReference>
<evidence type="ECO:0000313" key="15">
    <source>
        <dbReference type="EMBL" id="NTC29678.1"/>
    </source>
</evidence>
<dbReference type="EC" id="4.2.1.3" evidence="12"/>
<dbReference type="InterPro" id="IPR015931">
    <property type="entry name" value="Acnase/IPM_dHydase_lsu_aba_1/3"/>
</dbReference>
<dbReference type="Proteomes" id="UP000702952">
    <property type="component" value="Unassembled WGS sequence"/>
</dbReference>
<dbReference type="InterPro" id="IPR000573">
    <property type="entry name" value="AconitaseA/IPMdHydase_ssu_swvl"/>
</dbReference>
<comment type="catalytic activity">
    <reaction evidence="11 12">
        <text>citrate = D-threo-isocitrate</text>
        <dbReference type="Rhea" id="RHEA:10336"/>
        <dbReference type="ChEBI" id="CHEBI:15562"/>
        <dbReference type="ChEBI" id="CHEBI:16947"/>
        <dbReference type="EC" id="4.2.1.3"/>
    </reaction>
</comment>
<dbReference type="PROSITE" id="PS00450">
    <property type="entry name" value="ACONITASE_1"/>
    <property type="match status" value="1"/>
</dbReference>
<feature type="domain" description="Aconitase A/isopropylmalate dehydratase small subunit swivel" evidence="14">
    <location>
        <begin position="683"/>
        <end position="807"/>
    </location>
</feature>
<comment type="pathway">
    <text evidence="3">Carbohydrate metabolism; tricarboxylic acid cycle; isocitrate from oxaloacetate: step 2/2.</text>
</comment>
<evidence type="ECO:0000256" key="3">
    <source>
        <dbReference type="ARBA" id="ARBA00004717"/>
    </source>
</evidence>
<comment type="caution">
    <text evidence="15">The sequence shown here is derived from an EMBL/GenBank/DDBJ whole genome shotgun (WGS) entry which is preliminary data.</text>
</comment>
<dbReference type="GO" id="GO:0046872">
    <property type="term" value="F:metal ion binding"/>
    <property type="evidence" value="ECO:0007669"/>
    <property type="project" value="UniProtKB-KW"/>
</dbReference>
<sequence length="898" mass="96766">MSAYMRELVTASGRQMRYYSLPALEQSGYSGISRLPVTIRILLEATLRFAETQGGSLEEALALAVWSPNGERTAEVNFLVNRILLPDSTGVPLLVDLAAMRSAAMRRGVDPKLIEPLVQVDMVVDHSVQIDHFREANALSRNMAIEFSRNRERFEFIKWGAGAFHRFNVVPPGVGICHQVNLEKLAKVVWNDGDLFYPDIVLGADSHTPMVNGLSVLAWGVGGIEAEAAMLGQPTSILTPDVVGVELRGVLPSGVTGTDLVLVVTEALRKRNVVGKFVEFFGEGAALLTVPERSTLANMAPEYGATVGFFAVDEQTLRYLSDTGRDPFLIEACEAYMRAQDMFGTPSAGQIDYSETLVIDLAQVRPSVAGPKRPQDRIDLAEVSTRFASLLKTPVAQGGYGRDADVIGKPGGFGDGDVALAAITSCTNTSNPAVMIAAGLVARNALARGMTIDPRIKTSLAPGSRVVTDYLERFGLLEPLEKLGFKVAAFGCGSCLGNSGPLDQEIDDEIGEGDLVVAAVLSGNRNFEARVHPSIRANFLASPPLVVAFALAGSVTVNLDSDPIGFDGAGKRVYLMDIWPDDAEVARLALGALDGDTVVSSYSGNAGASREWTDIPTIPAPVFDWKESTYIREPPYFLQEVALSPGDIRDAKALAILGDFITTDHISPAGSIKPSSPAGQWLLAQGVEHHDFNTFASRRGNHMVMIRGTFGNIRLRNHMADGREGGWTKHQPSGEIVSIFEAAERYRAAGVPQLVFAGESYGTGSSRDWAAKGQSLLGVRAVIARSFERIHRGNLVGMGILPLEFPDGLSWESLKLDGSESFDLELPDGGRLIKAPVYMTIRRSDGIMETVPLTARIDTPFELSFFTLGGLLPTVFEYVTARQGAETSDAARIDQDCF</sequence>
<dbReference type="NCBIfam" id="NF006757">
    <property type="entry name" value="PRK09277.1"/>
    <property type="match status" value="1"/>
</dbReference>
<evidence type="ECO:0000256" key="2">
    <source>
        <dbReference type="ARBA" id="ARBA00001966"/>
    </source>
</evidence>
<dbReference type="InterPro" id="IPR018136">
    <property type="entry name" value="Aconitase_4Fe-4S_BS"/>
</dbReference>
<protein>
    <recommendedName>
        <fullName evidence="12">Aconitate hydratase</fullName>
        <shortName evidence="12">Aconitase</shortName>
        <ecNumber evidence="12">4.2.1.3</ecNumber>
    </recommendedName>
</protein>
<evidence type="ECO:0000259" key="14">
    <source>
        <dbReference type="Pfam" id="PF00694"/>
    </source>
</evidence>
<evidence type="ECO:0000256" key="12">
    <source>
        <dbReference type="RuleBase" id="RU361275"/>
    </source>
</evidence>
<dbReference type="GO" id="GO:0047456">
    <property type="term" value="F:2-methylisocitrate dehydratase activity"/>
    <property type="evidence" value="ECO:0007669"/>
    <property type="project" value="UniProtKB-EC"/>
</dbReference>
<keyword evidence="9 12" id="KW-0411">Iron-sulfur</keyword>
<dbReference type="PRINTS" id="PR00415">
    <property type="entry name" value="ACONITASE"/>
</dbReference>
<evidence type="ECO:0000256" key="4">
    <source>
        <dbReference type="ARBA" id="ARBA00005026"/>
    </source>
</evidence>
<comment type="cofactor">
    <cofactor evidence="2">
        <name>[4Fe-4S] cluster</name>
        <dbReference type="ChEBI" id="CHEBI:49883"/>
    </cofactor>
</comment>
<feature type="domain" description="Aconitase/3-isopropylmalate dehydratase large subunit alpha/beta/alpha" evidence="13">
    <location>
        <begin position="73"/>
        <end position="553"/>
    </location>
</feature>
<evidence type="ECO:0000256" key="9">
    <source>
        <dbReference type="ARBA" id="ARBA00023014"/>
    </source>
</evidence>
<dbReference type="SUPFAM" id="SSF52016">
    <property type="entry name" value="LeuD/IlvD-like"/>
    <property type="match status" value="1"/>
</dbReference>
<dbReference type="Pfam" id="PF00330">
    <property type="entry name" value="Aconitase"/>
    <property type="match status" value="1"/>
</dbReference>
<evidence type="ECO:0000259" key="13">
    <source>
        <dbReference type="Pfam" id="PF00330"/>
    </source>
</evidence>
<comment type="catalytic activity">
    <reaction evidence="1">
        <text>(2S,3R)-3-hydroxybutane-1,2,3-tricarboxylate = 2-methyl-cis-aconitate + H2O</text>
        <dbReference type="Rhea" id="RHEA:17941"/>
        <dbReference type="ChEBI" id="CHEBI:15377"/>
        <dbReference type="ChEBI" id="CHEBI:57429"/>
        <dbReference type="ChEBI" id="CHEBI:57872"/>
        <dbReference type="EC" id="4.2.1.99"/>
    </reaction>
</comment>
<evidence type="ECO:0000256" key="10">
    <source>
        <dbReference type="ARBA" id="ARBA00023239"/>
    </source>
</evidence>
<dbReference type="SUPFAM" id="SSF53732">
    <property type="entry name" value="Aconitase iron-sulfur domain"/>
    <property type="match status" value="1"/>
</dbReference>
<evidence type="ECO:0000256" key="11">
    <source>
        <dbReference type="ARBA" id="ARBA00023501"/>
    </source>
</evidence>
<evidence type="ECO:0000256" key="5">
    <source>
        <dbReference type="ARBA" id="ARBA00007185"/>
    </source>
</evidence>
<dbReference type="Gene3D" id="6.10.190.10">
    <property type="match status" value="1"/>
</dbReference>
<keyword evidence="6 12" id="KW-0004">4Fe-4S</keyword>
<evidence type="ECO:0000256" key="1">
    <source>
        <dbReference type="ARBA" id="ARBA00000118"/>
    </source>
</evidence>
<evidence type="ECO:0000313" key="16">
    <source>
        <dbReference type="Proteomes" id="UP000702952"/>
    </source>
</evidence>
<comment type="pathway">
    <text evidence="4">Organic acid metabolism; propanoate degradation.</text>
</comment>
<dbReference type="InterPro" id="IPR044137">
    <property type="entry name" value="AcnA_IRP_Swivel"/>
</dbReference>
<dbReference type="InterPro" id="IPR006249">
    <property type="entry name" value="Aconitase/IRP2"/>
</dbReference>
<dbReference type="NCBIfam" id="NF009520">
    <property type="entry name" value="PRK12881.1"/>
    <property type="match status" value="1"/>
</dbReference>
<gene>
    <name evidence="15" type="primary">acnA</name>
    <name evidence="15" type="ORF">G6M46_16205</name>
</gene>
<dbReference type="InterPro" id="IPR036008">
    <property type="entry name" value="Aconitase_4Fe-4S_dom"/>
</dbReference>
<dbReference type="NCBIfam" id="TIGR01341">
    <property type="entry name" value="aconitase_1"/>
    <property type="match status" value="1"/>
</dbReference>
<dbReference type="CDD" id="cd01580">
    <property type="entry name" value="AcnA_IRP_Swivel"/>
    <property type="match status" value="1"/>
</dbReference>
<name>A0AA44F6J7_AGRTU</name>
<evidence type="ECO:0000256" key="6">
    <source>
        <dbReference type="ARBA" id="ARBA00022485"/>
    </source>
</evidence>
<proteinExistence type="inferred from homology"/>
<keyword evidence="8 12" id="KW-0408">Iron</keyword>
<reference evidence="15" key="1">
    <citation type="journal article" date="2020" name="Science">
        <title>Unexpected conservation and global transmission of agrobacterial virulence plasmids.</title>
        <authorList>
            <person name="Weisberg A.J."/>
            <person name="Davis E.W. 2nd"/>
            <person name="Tabima J."/>
            <person name="Belcher M.S."/>
            <person name="Miller M."/>
            <person name="Kuo C.H."/>
            <person name="Loper J.E."/>
            <person name="Grunwald N.J."/>
            <person name="Putnam M.L."/>
            <person name="Chang J.H."/>
        </authorList>
    </citation>
    <scope>NUCLEOTIDE SEQUENCE</scope>
    <source>
        <strain evidence="15">17-1853-1a</strain>
    </source>
</reference>
<dbReference type="Pfam" id="PF00694">
    <property type="entry name" value="Aconitase_C"/>
    <property type="match status" value="1"/>
</dbReference>
<dbReference type="GO" id="GO:0051539">
    <property type="term" value="F:4 iron, 4 sulfur cluster binding"/>
    <property type="evidence" value="ECO:0007669"/>
    <property type="project" value="UniProtKB-KW"/>
</dbReference>
<dbReference type="GO" id="GO:0003994">
    <property type="term" value="F:aconitate hydratase activity"/>
    <property type="evidence" value="ECO:0007669"/>
    <property type="project" value="UniProtKB-EC"/>
</dbReference>
<dbReference type="InterPro" id="IPR001030">
    <property type="entry name" value="Acoase/IPM_deHydtase_lsu_aba"/>
</dbReference>
<dbReference type="PANTHER" id="PTHR11670">
    <property type="entry name" value="ACONITASE/IRON-RESPONSIVE ELEMENT FAMILY MEMBER"/>
    <property type="match status" value="1"/>
</dbReference>
<dbReference type="FunFam" id="3.20.19.10:FF:000001">
    <property type="entry name" value="Aconitate hydratase"/>
    <property type="match status" value="1"/>
</dbReference>
<comment type="function">
    <text evidence="12">Catalyzes the isomerization of citrate to isocitrate via cis-aconitate.</text>
</comment>
<evidence type="ECO:0000256" key="7">
    <source>
        <dbReference type="ARBA" id="ARBA00022723"/>
    </source>
</evidence>